<comment type="caution">
    <text evidence="1">The sequence shown here is derived from an EMBL/GenBank/DDBJ whole genome shotgun (WGS) entry which is preliminary data.</text>
</comment>
<reference evidence="1" key="2">
    <citation type="journal article" date="2023" name="IMA Fungus">
        <title>Comparative genomic study of the Penicillium genus elucidates a diverse pangenome and 15 lateral gene transfer events.</title>
        <authorList>
            <person name="Petersen C."/>
            <person name="Sorensen T."/>
            <person name="Nielsen M.R."/>
            <person name="Sondergaard T.E."/>
            <person name="Sorensen J.L."/>
            <person name="Fitzpatrick D.A."/>
            <person name="Frisvad J.C."/>
            <person name="Nielsen K.L."/>
        </authorList>
    </citation>
    <scope>NUCLEOTIDE SEQUENCE</scope>
    <source>
        <strain evidence="1">IBT 29864</strain>
    </source>
</reference>
<protein>
    <submittedName>
        <fullName evidence="1">Uncharacterized protein</fullName>
    </submittedName>
</protein>
<organism evidence="1 2">
    <name type="scientific">Penicillium cataractarum</name>
    <dbReference type="NCBI Taxonomy" id="2100454"/>
    <lineage>
        <taxon>Eukaryota</taxon>
        <taxon>Fungi</taxon>
        <taxon>Dikarya</taxon>
        <taxon>Ascomycota</taxon>
        <taxon>Pezizomycotina</taxon>
        <taxon>Eurotiomycetes</taxon>
        <taxon>Eurotiomycetidae</taxon>
        <taxon>Eurotiales</taxon>
        <taxon>Aspergillaceae</taxon>
        <taxon>Penicillium</taxon>
    </lineage>
</organism>
<evidence type="ECO:0000313" key="1">
    <source>
        <dbReference type="EMBL" id="KAJ5359331.1"/>
    </source>
</evidence>
<dbReference type="RefSeq" id="XP_056550617.1">
    <property type="nucleotide sequence ID" value="XM_056704657.1"/>
</dbReference>
<sequence>MSTVANNTQSASPNGTDVQTNELKMLMAEDQQLTEFIDNPFTIQQSANVPQFGSDDVQFDTNFLVLQTAGVQASNIVWTFKPIKTGITQVVVLVNGGIASFVMSVSYNVAILPASSTTNV</sequence>
<dbReference type="OrthoDB" id="5076294at2759"/>
<dbReference type="GeneID" id="81443836"/>
<name>A0A9W9RFU0_9EURO</name>
<reference evidence="1" key="1">
    <citation type="submission" date="2022-11" db="EMBL/GenBank/DDBJ databases">
        <authorList>
            <person name="Petersen C."/>
        </authorList>
    </citation>
    <scope>NUCLEOTIDE SEQUENCE</scope>
    <source>
        <strain evidence="1">IBT 29864</strain>
    </source>
</reference>
<proteinExistence type="predicted"/>
<accession>A0A9W9RFU0</accession>
<dbReference type="AlphaFoldDB" id="A0A9W9RFU0"/>
<evidence type="ECO:0000313" key="2">
    <source>
        <dbReference type="Proteomes" id="UP001147782"/>
    </source>
</evidence>
<dbReference type="EMBL" id="JAPZBS010000009">
    <property type="protein sequence ID" value="KAJ5359331.1"/>
    <property type="molecule type" value="Genomic_DNA"/>
</dbReference>
<dbReference type="Proteomes" id="UP001147782">
    <property type="component" value="Unassembled WGS sequence"/>
</dbReference>
<keyword evidence="2" id="KW-1185">Reference proteome</keyword>
<gene>
    <name evidence="1" type="ORF">N7496_011744</name>
</gene>